<dbReference type="AlphaFoldDB" id="A0AB34HA48"/>
<evidence type="ECO:0000313" key="2">
    <source>
        <dbReference type="Proteomes" id="UP001159641"/>
    </source>
</evidence>
<sequence length="119" mass="13149">MLCNPSSCTREHWLCSTGEELGGFVLVQVRRVPGSSGHLHKTEDGDWEWSDDEMDEKSEEGKAAFSQEKIAVNASSIPKQIQSLSVQDSQGLLNASEDYREASCAVNLVLRLRSPHSTE</sequence>
<proteinExistence type="predicted"/>
<name>A0AB34HA48_ESCRO</name>
<dbReference type="Proteomes" id="UP001159641">
    <property type="component" value="Unassembled WGS sequence"/>
</dbReference>
<keyword evidence="2" id="KW-1185">Reference proteome</keyword>
<comment type="caution">
    <text evidence="1">The sequence shown here is derived from an EMBL/GenBank/DDBJ whole genome shotgun (WGS) entry which is preliminary data.</text>
</comment>
<dbReference type="EMBL" id="JAIQCJ010001602">
    <property type="protein sequence ID" value="KAJ8788499.1"/>
    <property type="molecule type" value="Genomic_DNA"/>
</dbReference>
<reference evidence="1 2" key="1">
    <citation type="submission" date="2022-11" db="EMBL/GenBank/DDBJ databases">
        <title>Whole genome sequence of Eschrichtius robustus ER-17-0199.</title>
        <authorList>
            <person name="Bruniche-Olsen A."/>
            <person name="Black A.N."/>
            <person name="Fields C.J."/>
            <person name="Walden K."/>
            <person name="Dewoody J.A."/>
        </authorList>
    </citation>
    <scope>NUCLEOTIDE SEQUENCE [LARGE SCALE GENOMIC DNA]</scope>
    <source>
        <strain evidence="1">ER-17-0199</strain>
        <tissue evidence="1">Blubber</tissue>
    </source>
</reference>
<organism evidence="1 2">
    <name type="scientific">Eschrichtius robustus</name>
    <name type="common">California gray whale</name>
    <name type="synonym">Eschrichtius gibbosus</name>
    <dbReference type="NCBI Taxonomy" id="9764"/>
    <lineage>
        <taxon>Eukaryota</taxon>
        <taxon>Metazoa</taxon>
        <taxon>Chordata</taxon>
        <taxon>Craniata</taxon>
        <taxon>Vertebrata</taxon>
        <taxon>Euteleostomi</taxon>
        <taxon>Mammalia</taxon>
        <taxon>Eutheria</taxon>
        <taxon>Laurasiatheria</taxon>
        <taxon>Artiodactyla</taxon>
        <taxon>Whippomorpha</taxon>
        <taxon>Cetacea</taxon>
        <taxon>Mysticeti</taxon>
        <taxon>Eschrichtiidae</taxon>
        <taxon>Eschrichtius</taxon>
    </lineage>
</organism>
<protein>
    <submittedName>
        <fullName evidence="1">Uncharacterized protein</fullName>
    </submittedName>
</protein>
<accession>A0AB34HA48</accession>
<gene>
    <name evidence="1" type="ORF">J1605_005230</name>
</gene>
<evidence type="ECO:0000313" key="1">
    <source>
        <dbReference type="EMBL" id="KAJ8788499.1"/>
    </source>
</evidence>